<organism evidence="8 10">
    <name type="scientific">Treponema phagedenis</name>
    <dbReference type="NCBI Taxonomy" id="162"/>
    <lineage>
        <taxon>Bacteria</taxon>
        <taxon>Pseudomonadati</taxon>
        <taxon>Spirochaetota</taxon>
        <taxon>Spirochaetia</taxon>
        <taxon>Spirochaetales</taxon>
        <taxon>Treponemataceae</taxon>
        <taxon>Treponema</taxon>
    </lineage>
</organism>
<dbReference type="PRINTS" id="PR00176">
    <property type="entry name" value="NANEUSMPORT"/>
</dbReference>
<evidence type="ECO:0000256" key="3">
    <source>
        <dbReference type="ARBA" id="ARBA00022692"/>
    </source>
</evidence>
<reference evidence="8 10" key="1">
    <citation type="submission" date="2019-08" db="EMBL/GenBank/DDBJ databases">
        <authorList>
            <person name="Kuhnert P."/>
        </authorList>
    </citation>
    <scope>NUCLEOTIDE SEQUENCE [LARGE SCALE GENOMIC DNA]</scope>
    <source>
        <strain evidence="8 10">B36.5</strain>
    </source>
</reference>
<gene>
    <name evidence="7" type="ORF">FUT82_01095</name>
    <name evidence="8" type="ORF">FUT82_01635</name>
    <name evidence="9" type="ORF">FUT82_02150</name>
</gene>
<feature type="transmembrane region" description="Helical" evidence="6">
    <location>
        <begin position="414"/>
        <end position="439"/>
    </location>
</feature>
<feature type="transmembrane region" description="Helical" evidence="6">
    <location>
        <begin position="301"/>
        <end position="328"/>
    </location>
</feature>
<feature type="transmembrane region" description="Helical" evidence="6">
    <location>
        <begin position="256"/>
        <end position="281"/>
    </location>
</feature>
<dbReference type="SUPFAM" id="SSF161070">
    <property type="entry name" value="SNF-like"/>
    <property type="match status" value="1"/>
</dbReference>
<comment type="subcellular location">
    <subcellularLocation>
        <location evidence="1">Membrane</location>
        <topology evidence="1">Multi-pass membrane protein</topology>
    </subcellularLocation>
</comment>
<dbReference type="RefSeq" id="WP_024751832.1">
    <property type="nucleotide sequence ID" value="NZ_CP042817.1"/>
</dbReference>
<dbReference type="EMBL" id="CP042817">
    <property type="protein sequence ID" value="QEJ96810.1"/>
    <property type="molecule type" value="Genomic_DNA"/>
</dbReference>
<feature type="transmembrane region" description="Helical" evidence="6">
    <location>
        <begin position="40"/>
        <end position="61"/>
    </location>
</feature>
<dbReference type="Proteomes" id="UP000323594">
    <property type="component" value="Chromosome"/>
</dbReference>
<evidence type="ECO:0000256" key="6">
    <source>
        <dbReference type="SAM" id="Phobius"/>
    </source>
</evidence>
<dbReference type="InterPro" id="IPR000175">
    <property type="entry name" value="Na/ntran_symport"/>
</dbReference>
<dbReference type="NCBIfam" id="NF037979">
    <property type="entry name" value="Na_transp"/>
    <property type="match status" value="1"/>
</dbReference>
<accession>A0AAE6M6N7</accession>
<feature type="transmembrane region" description="Helical" evidence="6">
    <location>
        <begin position="340"/>
        <end position="360"/>
    </location>
</feature>
<feature type="transmembrane region" description="Helical" evidence="6">
    <location>
        <begin position="137"/>
        <end position="164"/>
    </location>
</feature>
<feature type="transmembrane region" description="Helical" evidence="6">
    <location>
        <begin position="12"/>
        <end position="34"/>
    </location>
</feature>
<dbReference type="EMBL" id="CP042817">
    <property type="protein sequence ID" value="QEJ96899.1"/>
    <property type="molecule type" value="Genomic_DNA"/>
</dbReference>
<evidence type="ECO:0000313" key="9">
    <source>
        <dbReference type="EMBL" id="QEJ96899.1"/>
    </source>
</evidence>
<dbReference type="PROSITE" id="PS50267">
    <property type="entry name" value="NA_NEUROTRAN_SYMP_3"/>
    <property type="match status" value="1"/>
</dbReference>
<evidence type="ECO:0000256" key="5">
    <source>
        <dbReference type="ARBA" id="ARBA00023136"/>
    </source>
</evidence>
<feature type="transmembrane region" description="Helical" evidence="6">
    <location>
        <begin position="93"/>
        <end position="117"/>
    </location>
</feature>
<dbReference type="InterPro" id="IPR047218">
    <property type="entry name" value="YocR/YhdH-like"/>
</dbReference>
<dbReference type="PANTHER" id="PTHR42948">
    <property type="entry name" value="TRANSPORTER"/>
    <property type="match status" value="1"/>
</dbReference>
<dbReference type="AlphaFoldDB" id="A0AAE6M6N7"/>
<dbReference type="EMBL" id="CP042817">
    <property type="protein sequence ID" value="QEJ96739.1"/>
    <property type="molecule type" value="Genomic_DNA"/>
</dbReference>
<protein>
    <submittedName>
        <fullName evidence="8">Sodium-dependent transporter</fullName>
    </submittedName>
</protein>
<dbReference type="GeneID" id="57751862"/>
<dbReference type="GO" id="GO:0016020">
    <property type="term" value="C:membrane"/>
    <property type="evidence" value="ECO:0007669"/>
    <property type="project" value="UniProtKB-SubCell"/>
</dbReference>
<keyword evidence="2" id="KW-0813">Transport</keyword>
<name>A0AAE6M6N7_TREPH</name>
<dbReference type="CDD" id="cd10336">
    <property type="entry name" value="SLC6sbd_Tyt1-Like"/>
    <property type="match status" value="1"/>
</dbReference>
<feature type="transmembrane region" description="Helical" evidence="6">
    <location>
        <begin position="176"/>
        <end position="199"/>
    </location>
</feature>
<proteinExistence type="predicted"/>
<keyword evidence="4 6" id="KW-1133">Transmembrane helix</keyword>
<evidence type="ECO:0000313" key="10">
    <source>
        <dbReference type="Proteomes" id="UP000323594"/>
    </source>
</evidence>
<evidence type="ECO:0000256" key="1">
    <source>
        <dbReference type="ARBA" id="ARBA00004141"/>
    </source>
</evidence>
<dbReference type="InterPro" id="IPR037272">
    <property type="entry name" value="SNS_sf"/>
</dbReference>
<evidence type="ECO:0000256" key="4">
    <source>
        <dbReference type="ARBA" id="ARBA00022989"/>
    </source>
</evidence>
<evidence type="ECO:0000256" key="2">
    <source>
        <dbReference type="ARBA" id="ARBA00022448"/>
    </source>
</evidence>
<evidence type="ECO:0000313" key="8">
    <source>
        <dbReference type="EMBL" id="QEJ96810.1"/>
    </source>
</evidence>
<dbReference type="Pfam" id="PF00209">
    <property type="entry name" value="SNF"/>
    <property type="match status" value="2"/>
</dbReference>
<dbReference type="PANTHER" id="PTHR42948:SF1">
    <property type="entry name" value="TRANSPORTER"/>
    <property type="match status" value="1"/>
</dbReference>
<feature type="transmembrane region" description="Helical" evidence="6">
    <location>
        <begin position="372"/>
        <end position="393"/>
    </location>
</feature>
<evidence type="ECO:0000313" key="7">
    <source>
        <dbReference type="EMBL" id="QEJ96739.1"/>
    </source>
</evidence>
<keyword evidence="3 6" id="KW-0812">Transmembrane</keyword>
<keyword evidence="5 6" id="KW-0472">Membrane</keyword>
<feature type="transmembrane region" description="Helical" evidence="6">
    <location>
        <begin position="219"/>
        <end position="244"/>
    </location>
</feature>
<sequence>MKKQEDRELFGSDFGFIIACIGSAVGMGNIWLFPFRAGQLGGAAFLIPYIIFVVLIGYVGIVEEMSFGRAMQTGPLGAFKKATAMHGNNSGEFIGWIPVIGSLGIAIGYAIVVGWILKFTIGSFTGSMIGAENSGAYFGAIAGKFGSLGWHVMGLAITFIIMIAGISSGIEFVNKFMMPAFFVMFIILAIRAATLPGAGSGYAFLTQPDWTKLADPKTWVYALGQAFFSLSLAGSGTVVYGSYLSDKESTTKSAKYVAIFDTIAAILAALVIIPSVFAYGIEPTAGPPLMFITMPMVFKEMPFGAIFAAIFFVAVLFAGVSSLINLFETPVEALQNKFKLSRLASVSIILGLALLVGVFLESGDNLGKWMDVVSIYVIPLGALLSAIMFFWVAGKDLVLKEIAKPQLEPAHSSFYIMGKYVFCGATLIVYILGIFYGGIG</sequence>